<proteinExistence type="predicted"/>
<keyword evidence="2" id="KW-1185">Reference proteome</keyword>
<dbReference type="OrthoDB" id="10447261at2759"/>
<evidence type="ECO:0000313" key="2">
    <source>
        <dbReference type="Proteomes" id="UP000242875"/>
    </source>
</evidence>
<protein>
    <submittedName>
        <fullName evidence="1">Uncharacterized protein</fullName>
    </submittedName>
</protein>
<evidence type="ECO:0000313" key="1">
    <source>
        <dbReference type="EMBL" id="OZJ06449.1"/>
    </source>
</evidence>
<sequence>MYVYEQVEDIASYDWVSNNATIGGSISSGTVTSLFDFTNATTTGNVTNIYIQNSLMNATCTQSHLSLAASQGQLFPPNYLQQNALYGGQETIHGIGASYKTDKWIIFIGTTVVSFYFTPEGDWVRYDENAPGMQTSVVTWLYNFNNQSKFSSDVFSFTSCR</sequence>
<reference evidence="1 2" key="1">
    <citation type="journal article" date="2017" name="Mycologia">
        <title>Bifiguratus adelaidae, gen. et sp. nov., a new member of Mucoromycotina in endophytic and soil-dwelling habitats.</title>
        <authorList>
            <person name="Torres-Cruz T.J."/>
            <person name="Billingsley Tobias T.L."/>
            <person name="Almatruk M."/>
            <person name="Hesse C."/>
            <person name="Kuske C.R."/>
            <person name="Desiro A."/>
            <person name="Benucci G.M."/>
            <person name="Bonito G."/>
            <person name="Stajich J.E."/>
            <person name="Dunlap C."/>
            <person name="Arnold A.E."/>
            <person name="Porras-Alfaro A."/>
        </authorList>
    </citation>
    <scope>NUCLEOTIDE SEQUENCE [LARGE SCALE GENOMIC DNA]</scope>
    <source>
        <strain evidence="1 2">AZ0501</strain>
    </source>
</reference>
<organism evidence="1 2">
    <name type="scientific">Bifiguratus adelaidae</name>
    <dbReference type="NCBI Taxonomy" id="1938954"/>
    <lineage>
        <taxon>Eukaryota</taxon>
        <taxon>Fungi</taxon>
        <taxon>Fungi incertae sedis</taxon>
        <taxon>Mucoromycota</taxon>
        <taxon>Mucoromycotina</taxon>
        <taxon>Endogonomycetes</taxon>
        <taxon>Endogonales</taxon>
        <taxon>Endogonales incertae sedis</taxon>
        <taxon>Bifiguratus</taxon>
    </lineage>
</organism>
<accession>A0A261Y776</accession>
<gene>
    <name evidence="1" type="ORF">BZG36_00597</name>
</gene>
<dbReference type="Proteomes" id="UP000242875">
    <property type="component" value="Unassembled WGS sequence"/>
</dbReference>
<name>A0A261Y776_9FUNG</name>
<dbReference type="EMBL" id="MVBO01000003">
    <property type="protein sequence ID" value="OZJ06449.1"/>
    <property type="molecule type" value="Genomic_DNA"/>
</dbReference>
<comment type="caution">
    <text evidence="1">The sequence shown here is derived from an EMBL/GenBank/DDBJ whole genome shotgun (WGS) entry which is preliminary data.</text>
</comment>
<dbReference type="AlphaFoldDB" id="A0A261Y776"/>